<accession>A0A4R5KMD4</accession>
<organism evidence="4 5">
    <name type="scientific">Paenibacillus piri</name>
    <dbReference type="NCBI Taxonomy" id="2547395"/>
    <lineage>
        <taxon>Bacteria</taxon>
        <taxon>Bacillati</taxon>
        <taxon>Bacillota</taxon>
        <taxon>Bacilli</taxon>
        <taxon>Bacillales</taxon>
        <taxon>Paenibacillaceae</taxon>
        <taxon>Paenibacillus</taxon>
    </lineage>
</organism>
<dbReference type="AlphaFoldDB" id="A0A4R5KMD4"/>
<comment type="caution">
    <text evidence="4">The sequence shown here is derived from an EMBL/GenBank/DDBJ whole genome shotgun (WGS) entry which is preliminary data.</text>
</comment>
<keyword evidence="2" id="KW-1133">Transmembrane helix</keyword>
<evidence type="ECO:0000256" key="2">
    <source>
        <dbReference type="SAM" id="Phobius"/>
    </source>
</evidence>
<feature type="compositionally biased region" description="Low complexity" evidence="1">
    <location>
        <begin position="292"/>
        <end position="301"/>
    </location>
</feature>
<dbReference type="Proteomes" id="UP000295636">
    <property type="component" value="Unassembled WGS sequence"/>
</dbReference>
<evidence type="ECO:0000256" key="1">
    <source>
        <dbReference type="SAM" id="MobiDB-lite"/>
    </source>
</evidence>
<dbReference type="RefSeq" id="WP_133230181.1">
    <property type="nucleotide sequence ID" value="NZ_SMRT01000007.1"/>
</dbReference>
<reference evidence="4 5" key="1">
    <citation type="submission" date="2019-03" db="EMBL/GenBank/DDBJ databases">
        <title>This is whole genome sequence of Paenibacillus sp MS74 strain.</title>
        <authorList>
            <person name="Trinh H.N."/>
        </authorList>
    </citation>
    <scope>NUCLEOTIDE SEQUENCE [LARGE SCALE GENOMIC DNA]</scope>
    <source>
        <strain evidence="4 5">MS74</strain>
    </source>
</reference>
<dbReference type="InterPro" id="IPR027383">
    <property type="entry name" value="Znf_put"/>
</dbReference>
<feature type="compositionally biased region" description="Polar residues" evidence="1">
    <location>
        <begin position="207"/>
        <end position="229"/>
    </location>
</feature>
<dbReference type="OrthoDB" id="2381690at2"/>
<dbReference type="EMBL" id="SMRT01000007">
    <property type="protein sequence ID" value="TDF96769.1"/>
    <property type="molecule type" value="Genomic_DNA"/>
</dbReference>
<name>A0A4R5KMD4_9BACL</name>
<feature type="region of interest" description="Disordered" evidence="1">
    <location>
        <begin position="162"/>
        <end position="344"/>
    </location>
</feature>
<evidence type="ECO:0000313" key="5">
    <source>
        <dbReference type="Proteomes" id="UP000295636"/>
    </source>
</evidence>
<gene>
    <name evidence="4" type="ORF">E1757_16975</name>
</gene>
<dbReference type="Pfam" id="PF13490">
    <property type="entry name" value="zf-HC2"/>
    <property type="match status" value="1"/>
</dbReference>
<evidence type="ECO:0000313" key="4">
    <source>
        <dbReference type="EMBL" id="TDF96769.1"/>
    </source>
</evidence>
<evidence type="ECO:0000259" key="3">
    <source>
        <dbReference type="Pfam" id="PF13490"/>
    </source>
</evidence>
<proteinExistence type="predicted"/>
<feature type="domain" description="Putative zinc-finger" evidence="3">
    <location>
        <begin position="3"/>
        <end position="36"/>
    </location>
</feature>
<feature type="transmembrane region" description="Helical" evidence="2">
    <location>
        <begin position="120"/>
        <end position="140"/>
    </location>
</feature>
<protein>
    <recommendedName>
        <fullName evidence="3">Putative zinc-finger domain-containing protein</fullName>
    </recommendedName>
</protein>
<keyword evidence="2" id="KW-0472">Membrane</keyword>
<keyword evidence="2" id="KW-0812">Transmembrane</keyword>
<sequence>MKCQEVIELMQRYLDQDLDEMEYNRMLGHMQQCPVCTELFERLVALSHELEQLPKVTPAYSIVDSILPKLQQIDLGMPTDTAVAVTPAAAPLVTDAKKLADRAAREDGASAGRRRPRGLVSTRIVGGVVAAGLVLGFFIFQQQQQNGMKNADGLIAPLSVSAPNPKSADGKQTGGGAPAADTGAVHKDSAAAKSESVPHANEAGAAKSSQSVSTASPEPTKDSAVSPQASKEGKEGSAPKADAPAAQSDKPDPAASKKSIAAGDTIPQAAGNQGSADQDKSVPPPGAPSMYGGSSVVPEEPSSAERKSPPQSAAPDKSLKIAPTQQAPALVAPDAKQKAESMGISSIQSAAPHVLASPDGSYSASVSSDLHVIITDKQGATVFTSANKAANADSIVLVKWESDNQFSYELKNGSETTVYVIHVKDKTEVKK</sequence>
<keyword evidence="5" id="KW-1185">Reference proteome</keyword>